<dbReference type="GO" id="GO:0004622">
    <property type="term" value="F:phosphatidylcholine lysophospholipase activity"/>
    <property type="evidence" value="ECO:0007669"/>
    <property type="project" value="TreeGrafter"/>
</dbReference>
<dbReference type="AlphaFoldDB" id="A0A8K0R8R2"/>
<keyword evidence="1" id="KW-0732">Signal</keyword>
<comment type="caution">
    <text evidence="3">The sequence shown here is derived from an EMBL/GenBank/DDBJ whole genome shotgun (WGS) entry which is preliminary data.</text>
</comment>
<proteinExistence type="predicted"/>
<dbReference type="InterPro" id="IPR036514">
    <property type="entry name" value="SGNH_hydro_sf"/>
</dbReference>
<evidence type="ECO:0000313" key="3">
    <source>
        <dbReference type="EMBL" id="KAH7089165.1"/>
    </source>
</evidence>
<dbReference type="Pfam" id="PF13472">
    <property type="entry name" value="Lipase_GDSL_2"/>
    <property type="match status" value="1"/>
</dbReference>
<keyword evidence="4" id="KW-1185">Reference proteome</keyword>
<feature type="chain" id="PRO_5035447464" evidence="1">
    <location>
        <begin position="23"/>
        <end position="270"/>
    </location>
</feature>
<evidence type="ECO:0000256" key="1">
    <source>
        <dbReference type="SAM" id="SignalP"/>
    </source>
</evidence>
<reference evidence="3" key="1">
    <citation type="journal article" date="2021" name="Nat. Commun.">
        <title>Genetic determinants of endophytism in the Arabidopsis root mycobiome.</title>
        <authorList>
            <person name="Mesny F."/>
            <person name="Miyauchi S."/>
            <person name="Thiergart T."/>
            <person name="Pickel B."/>
            <person name="Atanasova L."/>
            <person name="Karlsson M."/>
            <person name="Huettel B."/>
            <person name="Barry K.W."/>
            <person name="Haridas S."/>
            <person name="Chen C."/>
            <person name="Bauer D."/>
            <person name="Andreopoulos W."/>
            <person name="Pangilinan J."/>
            <person name="LaButti K."/>
            <person name="Riley R."/>
            <person name="Lipzen A."/>
            <person name="Clum A."/>
            <person name="Drula E."/>
            <person name="Henrissat B."/>
            <person name="Kohler A."/>
            <person name="Grigoriev I.V."/>
            <person name="Martin F.M."/>
            <person name="Hacquard S."/>
        </authorList>
    </citation>
    <scope>NUCLEOTIDE SEQUENCE</scope>
    <source>
        <strain evidence="3">MPI-SDFR-AT-0120</strain>
    </source>
</reference>
<dbReference type="InterPro" id="IPR013830">
    <property type="entry name" value="SGNH_hydro"/>
</dbReference>
<dbReference type="Proteomes" id="UP000813461">
    <property type="component" value="Unassembled WGS sequence"/>
</dbReference>
<organism evidence="3 4">
    <name type="scientific">Paraphoma chrysanthemicola</name>
    <dbReference type="NCBI Taxonomy" id="798071"/>
    <lineage>
        <taxon>Eukaryota</taxon>
        <taxon>Fungi</taxon>
        <taxon>Dikarya</taxon>
        <taxon>Ascomycota</taxon>
        <taxon>Pezizomycotina</taxon>
        <taxon>Dothideomycetes</taxon>
        <taxon>Pleosporomycetidae</taxon>
        <taxon>Pleosporales</taxon>
        <taxon>Pleosporineae</taxon>
        <taxon>Phaeosphaeriaceae</taxon>
        <taxon>Paraphoma</taxon>
    </lineage>
</organism>
<dbReference type="InterPro" id="IPR051532">
    <property type="entry name" value="Ester_Hydrolysis_Enzymes"/>
</dbReference>
<keyword evidence="3" id="KW-0378">Hydrolase</keyword>
<feature type="signal peptide" evidence="1">
    <location>
        <begin position="1"/>
        <end position="22"/>
    </location>
</feature>
<dbReference type="Gene3D" id="3.40.50.1110">
    <property type="entry name" value="SGNH hydrolase"/>
    <property type="match status" value="1"/>
</dbReference>
<protein>
    <submittedName>
        <fullName evidence="3">SGNH hydrolase-type esterase domain-containing protein</fullName>
    </submittedName>
</protein>
<dbReference type="EMBL" id="JAGMVJ010000007">
    <property type="protein sequence ID" value="KAH7089165.1"/>
    <property type="molecule type" value="Genomic_DNA"/>
</dbReference>
<dbReference type="SUPFAM" id="SSF52266">
    <property type="entry name" value="SGNH hydrolase"/>
    <property type="match status" value="1"/>
</dbReference>
<dbReference type="CDD" id="cd01833">
    <property type="entry name" value="XynB_like"/>
    <property type="match status" value="1"/>
</dbReference>
<dbReference type="PANTHER" id="PTHR30383:SF2">
    <property type="entry name" value="CELLULOSE-BINDING PROTEIN"/>
    <property type="match status" value="1"/>
</dbReference>
<evidence type="ECO:0000259" key="2">
    <source>
        <dbReference type="Pfam" id="PF13472"/>
    </source>
</evidence>
<dbReference type="OrthoDB" id="2119228at2759"/>
<evidence type="ECO:0000313" key="4">
    <source>
        <dbReference type="Proteomes" id="UP000813461"/>
    </source>
</evidence>
<gene>
    <name evidence="3" type="ORF">FB567DRAFT_523166</name>
</gene>
<sequence length="270" mass="29408">MMVKLGALTAFGLCSLAGHAVAQQTVKVMPFGASIVTRCWRNNLFAKLKSAGVNNIDFVGSQQGSQDCLTQFPGTDNDHEGHPGSQATDYAAKGNLTVWLNQQAAVDVVVMFLGHNDIILGHKPQADIIKAYDTLIDQMRAKNSKVQIVWSNLTPVDPKRWDTSSSPNNSKDIAALSAKIKDYAPTKSTADSPVRFVNNFEGFDPVADTDDGEHPNKSGNEKMATKFLSATKEAIQAATKVTTKTNKMRNTNVGTDFMNVIQEFLEENKD</sequence>
<dbReference type="PANTHER" id="PTHR30383">
    <property type="entry name" value="THIOESTERASE 1/PROTEASE 1/LYSOPHOSPHOLIPASE L1"/>
    <property type="match status" value="1"/>
</dbReference>
<feature type="domain" description="SGNH hydrolase-type esterase" evidence="2">
    <location>
        <begin position="69"/>
        <end position="221"/>
    </location>
</feature>
<name>A0A8K0R8R2_9PLEO</name>
<accession>A0A8K0R8R2</accession>